<organism evidence="4">
    <name type="scientific">Chlorella variabilis</name>
    <name type="common">Green alga</name>
    <dbReference type="NCBI Taxonomy" id="554065"/>
    <lineage>
        <taxon>Eukaryota</taxon>
        <taxon>Viridiplantae</taxon>
        <taxon>Chlorophyta</taxon>
        <taxon>core chlorophytes</taxon>
        <taxon>Trebouxiophyceae</taxon>
        <taxon>Chlorellales</taxon>
        <taxon>Chlorellaceae</taxon>
        <taxon>Chlorella clade</taxon>
        <taxon>Chlorella</taxon>
    </lineage>
</organism>
<dbReference type="Proteomes" id="UP000008141">
    <property type="component" value="Unassembled WGS sequence"/>
</dbReference>
<evidence type="ECO:0008006" key="5">
    <source>
        <dbReference type="Google" id="ProtNLM"/>
    </source>
</evidence>
<dbReference type="EMBL" id="GL433836">
    <property type="protein sequence ID" value="EFN59228.1"/>
    <property type="molecule type" value="Genomic_DNA"/>
</dbReference>
<proteinExistence type="predicted"/>
<accession>E1Z3T0</accession>
<dbReference type="Pfam" id="PF04072">
    <property type="entry name" value="LCM"/>
    <property type="match status" value="1"/>
</dbReference>
<dbReference type="GeneID" id="17358845"/>
<dbReference type="GO" id="GO:0032259">
    <property type="term" value="P:methylation"/>
    <property type="evidence" value="ECO:0007669"/>
    <property type="project" value="UniProtKB-KW"/>
</dbReference>
<dbReference type="eggNOG" id="ENOG502QQB5">
    <property type="taxonomic scope" value="Eukaryota"/>
</dbReference>
<keyword evidence="2" id="KW-0808">Transferase</keyword>
<keyword evidence="1" id="KW-0489">Methyltransferase</keyword>
<dbReference type="GO" id="GO:0008168">
    <property type="term" value="F:methyltransferase activity"/>
    <property type="evidence" value="ECO:0007669"/>
    <property type="project" value="UniProtKB-KW"/>
</dbReference>
<protein>
    <recommendedName>
        <fullName evidence="5">S-adenosyl-L-methionine-dependent methyltransferase</fullName>
    </recommendedName>
</protein>
<reference evidence="3 4" key="1">
    <citation type="journal article" date="2010" name="Plant Cell">
        <title>The Chlorella variabilis NC64A genome reveals adaptation to photosymbiosis, coevolution with viruses, and cryptic sex.</title>
        <authorList>
            <person name="Blanc G."/>
            <person name="Duncan G."/>
            <person name="Agarkova I."/>
            <person name="Borodovsky M."/>
            <person name="Gurnon J."/>
            <person name="Kuo A."/>
            <person name="Lindquist E."/>
            <person name="Lucas S."/>
            <person name="Pangilinan J."/>
            <person name="Polle J."/>
            <person name="Salamov A."/>
            <person name="Terry A."/>
            <person name="Yamada T."/>
            <person name="Dunigan D.D."/>
            <person name="Grigoriev I.V."/>
            <person name="Claverie J.M."/>
            <person name="Van Etten J.L."/>
        </authorList>
    </citation>
    <scope>NUCLEOTIDE SEQUENCE [LARGE SCALE GENOMIC DNA]</scope>
    <source>
        <strain evidence="3 4">NC64A</strain>
    </source>
</reference>
<evidence type="ECO:0000256" key="2">
    <source>
        <dbReference type="ARBA" id="ARBA00022679"/>
    </source>
</evidence>
<evidence type="ECO:0000313" key="3">
    <source>
        <dbReference type="EMBL" id="EFN59228.1"/>
    </source>
</evidence>
<dbReference type="OMA" id="DKIMFIA"/>
<dbReference type="AlphaFoldDB" id="E1Z3T0"/>
<dbReference type="OrthoDB" id="203237at2759"/>
<dbReference type="InParanoid" id="E1Z3T0"/>
<dbReference type="InterPro" id="IPR007213">
    <property type="entry name" value="Ppm1/Ppm2/Tcmp"/>
</dbReference>
<name>E1Z3T0_CHLVA</name>
<dbReference type="RefSeq" id="XP_005851330.1">
    <property type="nucleotide sequence ID" value="XM_005851268.1"/>
</dbReference>
<evidence type="ECO:0000256" key="1">
    <source>
        <dbReference type="ARBA" id="ARBA00022603"/>
    </source>
</evidence>
<dbReference type="InterPro" id="IPR029063">
    <property type="entry name" value="SAM-dependent_MTases_sf"/>
</dbReference>
<dbReference type="KEGG" id="cvr:CHLNCDRAFT_138202"/>
<dbReference type="PANTHER" id="PTHR43619:SF2">
    <property type="entry name" value="S-ADENOSYL-L-METHIONINE-DEPENDENT METHYLTRANSFERASES SUPERFAMILY PROTEIN"/>
    <property type="match status" value="1"/>
</dbReference>
<dbReference type="SUPFAM" id="SSF53335">
    <property type="entry name" value="S-adenosyl-L-methionine-dependent methyltransferases"/>
    <property type="match status" value="1"/>
</dbReference>
<dbReference type="PANTHER" id="PTHR43619">
    <property type="entry name" value="S-ADENOSYL-L-METHIONINE-DEPENDENT METHYLTRANSFERASE YKTD-RELATED"/>
    <property type="match status" value="1"/>
</dbReference>
<keyword evidence="4" id="KW-1185">Reference proteome</keyword>
<dbReference type="STRING" id="554065.E1Z3T0"/>
<sequence>MRCCAVRAAEQQQPLPLFADGYAAALVEAVGAAAAGDGDGTGAADAQRDALATRFLDEQLLKAVTIVNTERDLTQEYNQVVLVGDALDTRPYRLPWPEGTVIFCVAPAEAHRQAEAALRAQQARVPRSCLLRRVPADLQQADGGGFAGALERAGFRGDRLSVWVLQGVSCLGLGTAALTTLFTDLCNMAAFDSLVAGLMPPMDRRSLDNLLASFGLLGAGVDFGVQTDWGRWEEGLALDPGSVRPWLFVAQQKRLSLGEMGIYDDHVAAAEEVDEDNFFGNFS</sequence>
<evidence type="ECO:0000313" key="4">
    <source>
        <dbReference type="Proteomes" id="UP000008141"/>
    </source>
</evidence>
<gene>
    <name evidence="3" type="ORF">CHLNCDRAFT_138202</name>
</gene>
<dbReference type="Gene3D" id="3.40.50.150">
    <property type="entry name" value="Vaccinia Virus protein VP39"/>
    <property type="match status" value="1"/>
</dbReference>